<proteinExistence type="predicted"/>
<gene>
    <name evidence="1" type="ORF">GCM10007028_31610</name>
</gene>
<evidence type="ECO:0000313" key="1">
    <source>
        <dbReference type="EMBL" id="GGZ90839.1"/>
    </source>
</evidence>
<keyword evidence="2" id="KW-1185">Reference proteome</keyword>
<sequence length="151" mass="17658">MRYKDGEMILNSTYSNKDHKHILNDLVGKPFSFIQSIKLKGVGSKRMVIQDVSPNLKSYMNKVSDINYANIELRTKGILIYINKGLQNFTWAIPFYQLVIFKSNGSSIHAQGRFIHFKNNRTLKENKKFFDKVLDAKIKYDMDNDFQALWI</sequence>
<dbReference type="AlphaFoldDB" id="A0A918VCF9"/>
<organism evidence="1 2">
    <name type="scientific">Algibacter mikhailovii</name>
    <dbReference type="NCBI Taxonomy" id="425498"/>
    <lineage>
        <taxon>Bacteria</taxon>
        <taxon>Pseudomonadati</taxon>
        <taxon>Bacteroidota</taxon>
        <taxon>Flavobacteriia</taxon>
        <taxon>Flavobacteriales</taxon>
        <taxon>Flavobacteriaceae</taxon>
        <taxon>Algibacter</taxon>
    </lineage>
</organism>
<accession>A0A918VCF9</accession>
<dbReference type="Proteomes" id="UP000636004">
    <property type="component" value="Unassembled WGS sequence"/>
</dbReference>
<dbReference type="EMBL" id="BMWZ01000008">
    <property type="protein sequence ID" value="GGZ90839.1"/>
    <property type="molecule type" value="Genomic_DNA"/>
</dbReference>
<reference evidence="1" key="1">
    <citation type="journal article" date="2014" name="Int. J. Syst. Evol. Microbiol.">
        <title>Complete genome sequence of Corynebacterium casei LMG S-19264T (=DSM 44701T), isolated from a smear-ripened cheese.</title>
        <authorList>
            <consortium name="US DOE Joint Genome Institute (JGI-PGF)"/>
            <person name="Walter F."/>
            <person name="Albersmeier A."/>
            <person name="Kalinowski J."/>
            <person name="Ruckert C."/>
        </authorList>
    </citation>
    <scope>NUCLEOTIDE SEQUENCE</scope>
    <source>
        <strain evidence="1">KCTC 12710</strain>
    </source>
</reference>
<protein>
    <submittedName>
        <fullName evidence="1">Uncharacterized protein</fullName>
    </submittedName>
</protein>
<name>A0A918VCF9_9FLAO</name>
<comment type="caution">
    <text evidence="1">The sequence shown here is derived from an EMBL/GenBank/DDBJ whole genome shotgun (WGS) entry which is preliminary data.</text>
</comment>
<reference evidence="1" key="2">
    <citation type="submission" date="2020-09" db="EMBL/GenBank/DDBJ databases">
        <authorList>
            <person name="Sun Q."/>
            <person name="Kim S."/>
        </authorList>
    </citation>
    <scope>NUCLEOTIDE SEQUENCE</scope>
    <source>
        <strain evidence="1">KCTC 12710</strain>
    </source>
</reference>
<evidence type="ECO:0000313" key="2">
    <source>
        <dbReference type="Proteomes" id="UP000636004"/>
    </source>
</evidence>